<dbReference type="PANTHER" id="PTHR39600:SF1">
    <property type="entry name" value="PEPTIDASE INHIBITOR I78 FAMILY PROTEIN"/>
    <property type="match status" value="1"/>
</dbReference>
<organism evidence="3 4">
    <name type="scientific">Pseudoxanthomonas helianthi</name>
    <dbReference type="NCBI Taxonomy" id="1453541"/>
    <lineage>
        <taxon>Bacteria</taxon>
        <taxon>Pseudomonadati</taxon>
        <taxon>Pseudomonadota</taxon>
        <taxon>Gammaproteobacteria</taxon>
        <taxon>Lysobacterales</taxon>
        <taxon>Lysobacteraceae</taxon>
        <taxon>Pseudoxanthomonas</taxon>
    </lineage>
</organism>
<dbReference type="AlphaFoldDB" id="A0A940X102"/>
<gene>
    <name evidence="3" type="ORF">J5837_06165</name>
</gene>
<reference evidence="3" key="1">
    <citation type="journal article" date="2016" name="Int. J. Syst. Evol. Microbiol.">
        <title>Pseudoxanthomonas helianthi sp. nov., isolated from roots of Jerusalem artichoke (Helianthus tuberosus).</title>
        <authorList>
            <person name="Kittiwongwattana C."/>
            <person name="Thawai C."/>
        </authorList>
    </citation>
    <scope>NUCLEOTIDE SEQUENCE</scope>
    <source>
        <strain evidence="3">110414</strain>
    </source>
</reference>
<feature type="chain" id="PRO_5036899272" evidence="2">
    <location>
        <begin position="22"/>
        <end position="119"/>
    </location>
</feature>
<dbReference type="EMBL" id="JAGKTC010000001">
    <property type="protein sequence ID" value="MBP3984008.1"/>
    <property type="molecule type" value="Genomic_DNA"/>
</dbReference>
<reference evidence="3" key="2">
    <citation type="submission" date="2021-03" db="EMBL/GenBank/DDBJ databases">
        <authorList>
            <person name="Cao W."/>
        </authorList>
    </citation>
    <scope>NUCLEOTIDE SEQUENCE</scope>
    <source>
        <strain evidence="3">110414</strain>
    </source>
</reference>
<dbReference type="Proteomes" id="UP000673447">
    <property type="component" value="Unassembled WGS sequence"/>
</dbReference>
<dbReference type="RefSeq" id="WP_210535809.1">
    <property type="nucleotide sequence ID" value="NZ_JAGKTC010000001.1"/>
</dbReference>
<feature type="region of interest" description="Disordered" evidence="1">
    <location>
        <begin position="21"/>
        <end position="52"/>
    </location>
</feature>
<accession>A0A940X102</accession>
<keyword evidence="2" id="KW-0732">Signal</keyword>
<protein>
    <submittedName>
        <fullName evidence="3">Elastase inhibitor AFLEI Flags</fullName>
    </submittedName>
</protein>
<evidence type="ECO:0000256" key="2">
    <source>
        <dbReference type="SAM" id="SignalP"/>
    </source>
</evidence>
<feature type="signal peptide" evidence="2">
    <location>
        <begin position="1"/>
        <end position="21"/>
    </location>
</feature>
<name>A0A940X102_9GAMM</name>
<evidence type="ECO:0000313" key="4">
    <source>
        <dbReference type="Proteomes" id="UP000673447"/>
    </source>
</evidence>
<dbReference type="InterPro" id="IPR021719">
    <property type="entry name" value="Prot_inh_I78"/>
</dbReference>
<evidence type="ECO:0000313" key="3">
    <source>
        <dbReference type="EMBL" id="MBP3984008.1"/>
    </source>
</evidence>
<sequence>MFRRLSPVLLCLSLVACSAPAPDEQEQAVVQAEQRAEQDAKPAPQTEVATDAATCDATQAQWTVGKAIGDADLEQARKDAGAQTARTLKPGQVTTMEFNAARLNIDVDDKGVATAVRCG</sequence>
<dbReference type="PROSITE" id="PS51257">
    <property type="entry name" value="PROKAR_LIPOPROTEIN"/>
    <property type="match status" value="1"/>
</dbReference>
<dbReference type="Pfam" id="PF11720">
    <property type="entry name" value="Inhibitor_I78"/>
    <property type="match status" value="1"/>
</dbReference>
<proteinExistence type="predicted"/>
<evidence type="ECO:0000256" key="1">
    <source>
        <dbReference type="SAM" id="MobiDB-lite"/>
    </source>
</evidence>
<comment type="caution">
    <text evidence="3">The sequence shown here is derived from an EMBL/GenBank/DDBJ whole genome shotgun (WGS) entry which is preliminary data.</text>
</comment>
<dbReference type="PANTHER" id="PTHR39600">
    <property type="entry name" value="PEPTIDASE INHIBITOR I78 FAMILY PROTEIN"/>
    <property type="match status" value="1"/>
</dbReference>
<keyword evidence="4" id="KW-1185">Reference proteome</keyword>
<dbReference type="Gene3D" id="3.30.10.10">
    <property type="entry name" value="Trypsin Inhibitor V, subunit A"/>
    <property type="match status" value="1"/>
</dbReference>